<proteinExistence type="predicted"/>
<comment type="caution">
    <text evidence="1">The sequence shown here is derived from an EMBL/GenBank/DDBJ whole genome shotgun (WGS) entry which is preliminary data.</text>
</comment>
<gene>
    <name evidence="1" type="ORF">TNCT_115411</name>
</gene>
<evidence type="ECO:0000313" key="2">
    <source>
        <dbReference type="Proteomes" id="UP000887116"/>
    </source>
</evidence>
<dbReference type="Proteomes" id="UP000887116">
    <property type="component" value="Unassembled WGS sequence"/>
</dbReference>
<name>A0A8X6HH80_TRICU</name>
<sequence length="74" mass="8169">MPEVMGMLGGKNFSMTARCKETSSYICSLMLMSGKLGGQERVRKSEECFQRHSLAIVDMLGGALSCWSCLRLSE</sequence>
<dbReference type="EMBL" id="BMAO01018362">
    <property type="protein sequence ID" value="GFR22863.1"/>
    <property type="molecule type" value="Genomic_DNA"/>
</dbReference>
<dbReference type="AlphaFoldDB" id="A0A8X6HH80"/>
<keyword evidence="2" id="KW-1185">Reference proteome</keyword>
<accession>A0A8X6HH80</accession>
<organism evidence="1 2">
    <name type="scientific">Trichonephila clavata</name>
    <name type="common">Joro spider</name>
    <name type="synonym">Nephila clavata</name>
    <dbReference type="NCBI Taxonomy" id="2740835"/>
    <lineage>
        <taxon>Eukaryota</taxon>
        <taxon>Metazoa</taxon>
        <taxon>Ecdysozoa</taxon>
        <taxon>Arthropoda</taxon>
        <taxon>Chelicerata</taxon>
        <taxon>Arachnida</taxon>
        <taxon>Araneae</taxon>
        <taxon>Araneomorphae</taxon>
        <taxon>Entelegynae</taxon>
        <taxon>Araneoidea</taxon>
        <taxon>Nephilidae</taxon>
        <taxon>Trichonephila</taxon>
    </lineage>
</organism>
<protein>
    <submittedName>
        <fullName evidence="1">Uncharacterized protein</fullName>
    </submittedName>
</protein>
<evidence type="ECO:0000313" key="1">
    <source>
        <dbReference type="EMBL" id="GFR22863.1"/>
    </source>
</evidence>
<reference evidence="1" key="1">
    <citation type="submission" date="2020-07" db="EMBL/GenBank/DDBJ databases">
        <title>Multicomponent nature underlies the extraordinary mechanical properties of spider dragline silk.</title>
        <authorList>
            <person name="Kono N."/>
            <person name="Nakamura H."/>
            <person name="Mori M."/>
            <person name="Yoshida Y."/>
            <person name="Ohtoshi R."/>
            <person name="Malay A.D."/>
            <person name="Moran D.A.P."/>
            <person name="Tomita M."/>
            <person name="Numata K."/>
            <person name="Arakawa K."/>
        </authorList>
    </citation>
    <scope>NUCLEOTIDE SEQUENCE</scope>
</reference>